<dbReference type="NCBIfam" id="TIGR01826">
    <property type="entry name" value="CofD_related"/>
    <property type="match status" value="1"/>
</dbReference>
<dbReference type="CDD" id="cd07187">
    <property type="entry name" value="YvcK_like"/>
    <property type="match status" value="1"/>
</dbReference>
<gene>
    <name evidence="3" type="primary">yvcK</name>
    <name evidence="3" type="ORF">N4T56_09115</name>
</gene>
<dbReference type="Proteomes" id="UP001431192">
    <property type="component" value="Unassembled WGS sequence"/>
</dbReference>
<proteinExistence type="inferred from homology"/>
<dbReference type="InterPro" id="IPR002882">
    <property type="entry name" value="CofD"/>
</dbReference>
<organism evidence="3 4">
    <name type="scientific">Shewanella phaeophyticola</name>
    <dbReference type="NCBI Taxonomy" id="2978345"/>
    <lineage>
        <taxon>Bacteria</taxon>
        <taxon>Pseudomonadati</taxon>
        <taxon>Pseudomonadota</taxon>
        <taxon>Gammaproteobacteria</taxon>
        <taxon>Alteromonadales</taxon>
        <taxon>Shewanellaceae</taxon>
        <taxon>Shewanella</taxon>
    </lineage>
</organism>
<dbReference type="PANTHER" id="PTHR30135">
    <property type="entry name" value="UNCHARACTERIZED PROTEIN YVCK-RELATED"/>
    <property type="match status" value="1"/>
</dbReference>
<evidence type="ECO:0000256" key="2">
    <source>
        <dbReference type="HAMAP-Rule" id="MF_00973"/>
    </source>
</evidence>
<dbReference type="SUPFAM" id="SSF142338">
    <property type="entry name" value="CofD-like"/>
    <property type="match status" value="1"/>
</dbReference>
<comment type="caution">
    <text evidence="3">The sequence shown here is derived from an EMBL/GenBank/DDBJ whole genome shotgun (WGS) entry which is preliminary data.</text>
</comment>
<dbReference type="InterPro" id="IPR010119">
    <property type="entry name" value="Gluconeogen_factor"/>
</dbReference>
<dbReference type="EMBL" id="JAODOQ010000001">
    <property type="protein sequence ID" value="MCT8986614.1"/>
    <property type="molecule type" value="Genomic_DNA"/>
</dbReference>
<dbReference type="Pfam" id="PF01933">
    <property type="entry name" value="CofD"/>
    <property type="match status" value="1"/>
</dbReference>
<dbReference type="Gene3D" id="3.40.50.10680">
    <property type="entry name" value="CofD-like domains"/>
    <property type="match status" value="1"/>
</dbReference>
<comment type="function">
    <text evidence="2">Required for morphogenesis under gluconeogenic growth conditions.</text>
</comment>
<sequence>MLNKKLTHINHVVAIGGGHGLGRILASLSSLGSRLTGIVATTDNGGSTGRLRQDQQTIAWGDLRNCLSHLANRPSLGSMLFDHRFTGNNELAGHNLGNVVLHALDQLCVRPLEAVNLIRGLLKIETSIIPMSEASTHLVALSHCGNKVFGELNVDGMKEAPIALTLEPEVQATSEACAAIEQAQLIILGPGSFLTSVMPPLLLPEIAISIRNANAHVVLIDNLTAEYSPASTFSIEDKIVWLNQVIGKNVITDVIQHGTKPQLASHYSHEVRFNQFPLMSDHHPGLHDKQALADAIEEVCHFQFAPLHLPRCS</sequence>
<accession>A0ABT2P3V4</accession>
<keyword evidence="1 2" id="KW-0963">Cytoplasm</keyword>
<evidence type="ECO:0000313" key="4">
    <source>
        <dbReference type="Proteomes" id="UP001431192"/>
    </source>
</evidence>
<dbReference type="HAMAP" id="MF_00973">
    <property type="entry name" value="Gluconeogen_factor"/>
    <property type="match status" value="1"/>
</dbReference>
<name>A0ABT2P3V4_9GAMM</name>
<protein>
    <recommendedName>
        <fullName evidence="2">Putative gluconeogenesis factor</fullName>
    </recommendedName>
</protein>
<dbReference type="InterPro" id="IPR038136">
    <property type="entry name" value="CofD-like_dom_sf"/>
</dbReference>
<dbReference type="RefSeq" id="WP_261732997.1">
    <property type="nucleotide sequence ID" value="NZ_JAODOQ010000001.1"/>
</dbReference>
<dbReference type="PANTHER" id="PTHR30135:SF3">
    <property type="entry name" value="GLUCONEOGENESIS FACTOR-RELATED"/>
    <property type="match status" value="1"/>
</dbReference>
<evidence type="ECO:0000256" key="1">
    <source>
        <dbReference type="ARBA" id="ARBA00022490"/>
    </source>
</evidence>
<evidence type="ECO:0000313" key="3">
    <source>
        <dbReference type="EMBL" id="MCT8986614.1"/>
    </source>
</evidence>
<comment type="subcellular location">
    <subcellularLocation>
        <location evidence="2">Cytoplasm</location>
    </subcellularLocation>
</comment>
<keyword evidence="4" id="KW-1185">Reference proteome</keyword>
<reference evidence="3" key="1">
    <citation type="submission" date="2022-09" db="EMBL/GenBank/DDBJ databases">
        <title>Shewanella sp. KJ10-1 sp.nov, isolated from marine algae.</title>
        <authorList>
            <person name="Butt M."/>
            <person name="Lee J.K."/>
            <person name="Kim J.M."/>
            <person name="Choi D.G."/>
        </authorList>
    </citation>
    <scope>NUCLEOTIDE SEQUENCE</scope>
    <source>
        <strain evidence="3">KJ10-1</strain>
    </source>
</reference>
<comment type="similarity">
    <text evidence="2">Belongs to the gluconeogenesis factor family.</text>
</comment>